<evidence type="ECO:0000313" key="2">
    <source>
        <dbReference type="EMBL" id="TEW69214.1"/>
    </source>
</evidence>
<protein>
    <submittedName>
        <fullName evidence="1">Transcription termination factor NusB</fullName>
    </submittedName>
</protein>
<sequence>MKVSNKDAASEVTRLQVLYKSATDVNNAHQNRIKSVKELQKEFPAYFKGIKDEDVLNDNAKKNFEELTKSIFENAKAKAALIKTFICFS</sequence>
<dbReference type="Proteomes" id="UP000297248">
    <property type="component" value="Unassembled WGS sequence"/>
</dbReference>
<reference evidence="2" key="2">
    <citation type="submission" date="2019-03" db="EMBL/GenBank/DDBJ databases">
        <authorList>
            <person name="Yan Y.-Q."/>
            <person name="Du Z.-J."/>
        </authorList>
    </citation>
    <scope>NUCLEOTIDE SEQUENCE</scope>
    <source>
        <strain evidence="2">PP-F2FG21</strain>
    </source>
</reference>
<name>A0A4Y8AJL9_9SPHI</name>
<reference evidence="1 4" key="3">
    <citation type="submission" date="2020-08" db="EMBL/GenBank/DDBJ databases">
        <title>Genomic Encyclopedia of Type Strains, Phase IV (KMG-IV): sequencing the most valuable type-strain genomes for metagenomic binning, comparative biology and taxonomic classification.</title>
        <authorList>
            <person name="Goeker M."/>
        </authorList>
    </citation>
    <scope>NUCLEOTIDE SEQUENCE [LARGE SCALE GENOMIC DNA]</scope>
    <source>
        <strain evidence="1 4">DSM 100995</strain>
    </source>
</reference>
<dbReference type="AlphaFoldDB" id="A0A4Y8AJL9"/>
<gene>
    <name evidence="2" type="ORF">E2R65_03335</name>
    <name evidence="1" type="ORF">GGR35_000320</name>
</gene>
<evidence type="ECO:0000313" key="3">
    <source>
        <dbReference type="Proteomes" id="UP000297248"/>
    </source>
</evidence>
<dbReference type="EMBL" id="SNQG01000001">
    <property type="protein sequence ID" value="TEW69214.1"/>
    <property type="molecule type" value="Genomic_DNA"/>
</dbReference>
<organism evidence="2 3">
    <name type="scientific">Mucilaginibacter phyllosphaerae</name>
    <dbReference type="NCBI Taxonomy" id="1812349"/>
    <lineage>
        <taxon>Bacteria</taxon>
        <taxon>Pseudomonadati</taxon>
        <taxon>Bacteroidota</taxon>
        <taxon>Sphingobacteriia</taxon>
        <taxon>Sphingobacteriales</taxon>
        <taxon>Sphingobacteriaceae</taxon>
        <taxon>Mucilaginibacter</taxon>
    </lineage>
</organism>
<keyword evidence="4" id="KW-1185">Reference proteome</keyword>
<dbReference type="EMBL" id="JACIEG010000001">
    <property type="protein sequence ID" value="MBB3967734.1"/>
    <property type="molecule type" value="Genomic_DNA"/>
</dbReference>
<dbReference type="RefSeq" id="WP_134335049.1">
    <property type="nucleotide sequence ID" value="NZ_BMCZ01000001.1"/>
</dbReference>
<comment type="caution">
    <text evidence="2">The sequence shown here is derived from an EMBL/GenBank/DDBJ whole genome shotgun (WGS) entry which is preliminary data.</text>
</comment>
<evidence type="ECO:0000313" key="1">
    <source>
        <dbReference type="EMBL" id="MBB3967734.1"/>
    </source>
</evidence>
<reference evidence="2 3" key="1">
    <citation type="journal article" date="2016" name="Int. J. Syst. Evol. Microbiol.">
        <title>Proposal of Mucilaginibacter phyllosphaerae sp. nov. isolated from the phyllosphere of Galium album.</title>
        <authorList>
            <person name="Aydogan E.L."/>
            <person name="Busse H.J."/>
            <person name="Moser G."/>
            <person name="Muller C."/>
            <person name="Kampfer P."/>
            <person name="Glaeser S.P."/>
        </authorList>
    </citation>
    <scope>NUCLEOTIDE SEQUENCE [LARGE SCALE GENOMIC DNA]</scope>
    <source>
        <strain evidence="2 3">PP-F2FG21</strain>
    </source>
</reference>
<evidence type="ECO:0000313" key="4">
    <source>
        <dbReference type="Proteomes" id="UP000583101"/>
    </source>
</evidence>
<accession>A0A4Y8AJL9</accession>
<dbReference type="Proteomes" id="UP000583101">
    <property type="component" value="Unassembled WGS sequence"/>
</dbReference>
<proteinExistence type="predicted"/>